<protein>
    <submittedName>
        <fullName evidence="7">Mismatch repair protein, putative</fullName>
    </submittedName>
</protein>
<evidence type="ECO:0000313" key="8">
    <source>
        <dbReference type="Proteomes" id="UP000051952"/>
    </source>
</evidence>
<dbReference type="SUPFAM" id="SSF52540">
    <property type="entry name" value="P-loop containing nucleoside triphosphate hydrolases"/>
    <property type="match status" value="1"/>
</dbReference>
<evidence type="ECO:0000256" key="3">
    <source>
        <dbReference type="ARBA" id="ARBA00022763"/>
    </source>
</evidence>
<evidence type="ECO:0000256" key="4">
    <source>
        <dbReference type="ARBA" id="ARBA00022840"/>
    </source>
</evidence>
<dbReference type="Gene3D" id="3.30.420.110">
    <property type="entry name" value="MutS, connector domain"/>
    <property type="match status" value="1"/>
</dbReference>
<dbReference type="InterPro" id="IPR045076">
    <property type="entry name" value="MutS"/>
</dbReference>
<comment type="similarity">
    <text evidence="1">Belongs to the DNA mismatch repair MutS family.</text>
</comment>
<dbReference type="Gene3D" id="1.10.1420.10">
    <property type="match status" value="2"/>
</dbReference>
<dbReference type="PANTHER" id="PTHR11361">
    <property type="entry name" value="DNA MISMATCH REPAIR PROTEIN MUTS FAMILY MEMBER"/>
    <property type="match status" value="1"/>
</dbReference>
<evidence type="ECO:0000256" key="2">
    <source>
        <dbReference type="ARBA" id="ARBA00022741"/>
    </source>
</evidence>
<dbReference type="InterPro" id="IPR036187">
    <property type="entry name" value="DNA_mismatch_repair_MutS_sf"/>
</dbReference>
<proteinExistence type="inferred from homology"/>
<dbReference type="EMBL" id="CYKH01000676">
    <property type="protein sequence ID" value="CUG15657.1"/>
    <property type="molecule type" value="Genomic_DNA"/>
</dbReference>
<dbReference type="InterPro" id="IPR027417">
    <property type="entry name" value="P-loop_NTPase"/>
</dbReference>
<evidence type="ECO:0000256" key="5">
    <source>
        <dbReference type="ARBA" id="ARBA00023125"/>
    </source>
</evidence>
<dbReference type="GO" id="GO:0006298">
    <property type="term" value="P:mismatch repair"/>
    <property type="evidence" value="ECO:0007669"/>
    <property type="project" value="InterPro"/>
</dbReference>
<dbReference type="Gene3D" id="3.40.1170.10">
    <property type="entry name" value="DNA repair protein MutS, domain I"/>
    <property type="match status" value="1"/>
</dbReference>
<keyword evidence="3" id="KW-0227">DNA damage</keyword>
<name>A0A0S4J224_BODSA</name>
<dbReference type="PROSITE" id="PS00486">
    <property type="entry name" value="DNA_MISMATCH_REPAIR_2"/>
    <property type="match status" value="1"/>
</dbReference>
<dbReference type="Pfam" id="PF05190">
    <property type="entry name" value="MutS_IV"/>
    <property type="match status" value="1"/>
</dbReference>
<dbReference type="Gene3D" id="3.40.50.300">
    <property type="entry name" value="P-loop containing nucleotide triphosphate hydrolases"/>
    <property type="match status" value="1"/>
</dbReference>
<dbReference type="InterPro" id="IPR016151">
    <property type="entry name" value="DNA_mismatch_repair_MutS_N"/>
</dbReference>
<dbReference type="GO" id="GO:0005524">
    <property type="term" value="F:ATP binding"/>
    <property type="evidence" value="ECO:0007669"/>
    <property type="project" value="UniProtKB-KW"/>
</dbReference>
<dbReference type="AlphaFoldDB" id="A0A0S4J224"/>
<dbReference type="SUPFAM" id="SSF48334">
    <property type="entry name" value="DNA repair protein MutS, domain III"/>
    <property type="match status" value="1"/>
</dbReference>
<keyword evidence="2" id="KW-0547">Nucleotide-binding</keyword>
<dbReference type="InterPro" id="IPR036678">
    <property type="entry name" value="MutS_con_dom_sf"/>
</dbReference>
<dbReference type="InterPro" id="IPR000432">
    <property type="entry name" value="DNA_mismatch_repair_MutS_C"/>
</dbReference>
<dbReference type="Pfam" id="PF00488">
    <property type="entry name" value="MutS_V"/>
    <property type="match status" value="1"/>
</dbReference>
<organism evidence="7 8">
    <name type="scientific">Bodo saltans</name>
    <name type="common">Flagellated protozoan</name>
    <dbReference type="NCBI Taxonomy" id="75058"/>
    <lineage>
        <taxon>Eukaryota</taxon>
        <taxon>Discoba</taxon>
        <taxon>Euglenozoa</taxon>
        <taxon>Kinetoplastea</taxon>
        <taxon>Metakinetoplastina</taxon>
        <taxon>Eubodonida</taxon>
        <taxon>Bodonidae</taxon>
        <taxon>Bodo</taxon>
    </lineage>
</organism>
<dbReference type="VEuPathDB" id="TriTrypDB:BSAL_75085"/>
<dbReference type="OMA" id="LVRFPQK"/>
<sequence length="918" mass="101539">MEERDTNLVSFFSALGDSADVFRFFGRGGNGIGFIVLGCWATRVAQQYIKSSAVVKNWGTTTNPIHAVVVNEALSREIIRDCLLHLSTSVEGYDKTGSSYKRMQHGTPGNIGDFEATLFEFGDAEIQLLSCGALTVTPAAGGQLHVGLAVLNTTLRTFFVAEFDDVHQLVNLDSHVTQLNLRELLVTPNMFTPEFEASFRRMCERSNVTITTLPVKPQRSSTTIDAVQRRIAAFLRVPEERMILCELTSATTSLGVLLDHTKMSTEESGTDGDDSTGSYVMKQIISSTFLKLDAAAIHALNLVAQGQQEAPRGRAPTTIYAWLNRCMTGMGARLMRQWLLQPLRDAEAISDRHSLLEVMVESPVVRDSLCNQVLRRCSDMDRLNRKLQRRNISLKELSSYVNFAGSVASAVQCLKLYSGQHSRLVNNELITPLEELCSHLANMKILIEYSIDVADRETRIKPEFDDDLNVLEQQRQSVSKDIDKEYNAAMRKYGWNDKQLKYEQHPSYGYVFRVSRKDDQQVRDSKELTTVNTAKDGVRFMTDKLSALNNQHKSVQKAYETRQQDLKKTLIDTAASYLPVLDDSKELIAQIDVFVAWSLVVKDSPRPMVRPIMRNSHLNSKNEEQQNSSSSGFLNMVNVRHPLVEARQPDYIGNSVKLAEGSNAYIITGPNMGGKSTYMRSVAVAVVLAQAGCFIPADHAEISVRDAVMCRVGATDHLSQGVSTFMVEMLESAAILSTATKNSLVVVDELGRGTSTYDGFGLAWAIADHVANTLKSSLLFSTHFHEMTDMESVSPNIRNMHFGASVSAAGGLRFTYQLEPGPCERSYGIHVAELAKLPAEVVAEAKRKADELESFAGETEQWRRASLSESVQQRIGEYVVKMKAVCDAGADENAVAALRAAIMADSEIAQLLGVGNIH</sequence>
<keyword evidence="8" id="KW-1185">Reference proteome</keyword>
<evidence type="ECO:0000256" key="1">
    <source>
        <dbReference type="ARBA" id="ARBA00006271"/>
    </source>
</evidence>
<keyword evidence="4" id="KW-0067">ATP-binding</keyword>
<dbReference type="GO" id="GO:0032301">
    <property type="term" value="C:MutSalpha complex"/>
    <property type="evidence" value="ECO:0007669"/>
    <property type="project" value="TreeGrafter"/>
</dbReference>
<dbReference type="GO" id="GO:0140664">
    <property type="term" value="F:ATP-dependent DNA damage sensor activity"/>
    <property type="evidence" value="ECO:0007669"/>
    <property type="project" value="InterPro"/>
</dbReference>
<evidence type="ECO:0000313" key="7">
    <source>
        <dbReference type="EMBL" id="CUG15657.1"/>
    </source>
</evidence>
<dbReference type="GO" id="GO:0030983">
    <property type="term" value="F:mismatched DNA binding"/>
    <property type="evidence" value="ECO:0007669"/>
    <property type="project" value="InterPro"/>
</dbReference>
<keyword evidence="5" id="KW-0238">DNA-binding</keyword>
<dbReference type="SMART" id="SM00533">
    <property type="entry name" value="MUTSd"/>
    <property type="match status" value="1"/>
</dbReference>
<evidence type="ECO:0000259" key="6">
    <source>
        <dbReference type="PROSITE" id="PS00486"/>
    </source>
</evidence>
<dbReference type="Pfam" id="PF05192">
    <property type="entry name" value="MutS_III"/>
    <property type="match status" value="1"/>
</dbReference>
<gene>
    <name evidence="7" type="ORF">BSAL_75085</name>
</gene>
<dbReference type="SMART" id="SM00534">
    <property type="entry name" value="MUTSac"/>
    <property type="match status" value="1"/>
</dbReference>
<dbReference type="InterPro" id="IPR007861">
    <property type="entry name" value="DNA_mismatch_repair_MutS_clamp"/>
</dbReference>
<dbReference type="Proteomes" id="UP000051952">
    <property type="component" value="Unassembled WGS sequence"/>
</dbReference>
<dbReference type="PIRSF" id="PIRSF005813">
    <property type="entry name" value="MSH2"/>
    <property type="match status" value="1"/>
</dbReference>
<reference evidence="8" key="1">
    <citation type="submission" date="2015-09" db="EMBL/GenBank/DDBJ databases">
        <authorList>
            <consortium name="Pathogen Informatics"/>
        </authorList>
    </citation>
    <scope>NUCLEOTIDE SEQUENCE [LARGE SCALE GENOMIC DNA]</scope>
    <source>
        <strain evidence="8">Lake Konstanz</strain>
    </source>
</reference>
<dbReference type="OrthoDB" id="295033at2759"/>
<accession>A0A0S4J224</accession>
<dbReference type="PANTHER" id="PTHR11361:SF144">
    <property type="entry name" value="MISMATCH REPAIR PROTEIN, PUTATIVE-RELATED"/>
    <property type="match status" value="1"/>
</dbReference>
<dbReference type="InterPro" id="IPR011184">
    <property type="entry name" value="DNA_mismatch_repair_Msh2"/>
</dbReference>
<dbReference type="InterPro" id="IPR007696">
    <property type="entry name" value="DNA_mismatch_repair_MutS_core"/>
</dbReference>
<feature type="domain" description="DNA mismatch repair proteins mutS family" evidence="6">
    <location>
        <begin position="743"/>
        <end position="759"/>
    </location>
</feature>